<dbReference type="InterPro" id="IPR027385">
    <property type="entry name" value="Beta-barrel_OMP"/>
</dbReference>
<feature type="chain" id="PRO_5020521982" evidence="6">
    <location>
        <begin position="26"/>
        <end position="215"/>
    </location>
</feature>
<sequence>MSFKYASAVAALAAAGAFAGSAARAADLPAYEPAPAVAAPVPSFTWSGPYVGLQGGYSWGDTDAGKIKPKGVSLGGYVGYNVQLDGSPVVLGVETDFNWSNADDKIGGAKFESRWNGATRGRVGYAFDRFLVYGAAGVAYADTRVKAGGAKDSQATIGWTVGGGAEYAVTDNVALRADYRFADYGKEKYDLGRASTKVSYDEHRVMGGVSYKFSW</sequence>
<evidence type="ECO:0000256" key="1">
    <source>
        <dbReference type="ARBA" id="ARBA00004442"/>
    </source>
</evidence>
<comment type="subcellular location">
    <subcellularLocation>
        <location evidence="1">Cell outer membrane</location>
    </subcellularLocation>
</comment>
<evidence type="ECO:0000256" key="3">
    <source>
        <dbReference type="ARBA" id="ARBA00023136"/>
    </source>
</evidence>
<comment type="similarity">
    <text evidence="5">Belongs to the Omp25/RopB family.</text>
</comment>
<dbReference type="PANTHER" id="PTHR34001:SF3">
    <property type="entry name" value="BLL7405 PROTEIN"/>
    <property type="match status" value="1"/>
</dbReference>
<keyword evidence="9" id="KW-1185">Reference proteome</keyword>
<dbReference type="GO" id="GO:0009279">
    <property type="term" value="C:cell outer membrane"/>
    <property type="evidence" value="ECO:0007669"/>
    <property type="project" value="UniProtKB-SubCell"/>
</dbReference>
<dbReference type="InterPro" id="IPR011250">
    <property type="entry name" value="OMP/PagP_B-barrel"/>
</dbReference>
<keyword evidence="2 6" id="KW-0732">Signal</keyword>
<dbReference type="Pfam" id="PF13505">
    <property type="entry name" value="OMP_b-brl"/>
    <property type="match status" value="1"/>
</dbReference>
<evidence type="ECO:0000313" key="8">
    <source>
        <dbReference type="EMBL" id="RXF74780.1"/>
    </source>
</evidence>
<comment type="caution">
    <text evidence="8">The sequence shown here is derived from an EMBL/GenBank/DDBJ whole genome shotgun (WGS) entry which is preliminary data.</text>
</comment>
<evidence type="ECO:0000256" key="4">
    <source>
        <dbReference type="ARBA" id="ARBA00023237"/>
    </source>
</evidence>
<feature type="domain" description="Outer membrane protein beta-barrel" evidence="7">
    <location>
        <begin position="26"/>
        <end position="213"/>
    </location>
</feature>
<dbReference type="EMBL" id="RYFI01000003">
    <property type="protein sequence ID" value="RXF74780.1"/>
    <property type="molecule type" value="Genomic_DNA"/>
</dbReference>
<accession>A0A4Q0MM19</accession>
<evidence type="ECO:0000256" key="5">
    <source>
        <dbReference type="ARBA" id="ARBA00038306"/>
    </source>
</evidence>
<dbReference type="RefSeq" id="WP_128776431.1">
    <property type="nucleotide sequence ID" value="NZ_RYFI01000003.1"/>
</dbReference>
<feature type="signal peptide" evidence="6">
    <location>
        <begin position="1"/>
        <end position="25"/>
    </location>
</feature>
<dbReference type="OrthoDB" id="9815357at2"/>
<reference evidence="8 9" key="1">
    <citation type="submission" date="2018-12" db="EMBL/GenBank/DDBJ databases">
        <title>bacterium Hansschlegelia zhihuaiae S113.</title>
        <authorList>
            <person name="He J."/>
        </authorList>
    </citation>
    <scope>NUCLEOTIDE SEQUENCE [LARGE SCALE GENOMIC DNA]</scope>
    <source>
        <strain evidence="8 9">S 113</strain>
    </source>
</reference>
<dbReference type="Proteomes" id="UP000289708">
    <property type="component" value="Unassembled WGS sequence"/>
</dbReference>
<dbReference type="Gene3D" id="2.40.160.20">
    <property type="match status" value="1"/>
</dbReference>
<keyword evidence="4" id="KW-0998">Cell outer membrane</keyword>
<dbReference type="SUPFAM" id="SSF56925">
    <property type="entry name" value="OMPA-like"/>
    <property type="match status" value="1"/>
</dbReference>
<name>A0A4Q0MM19_9HYPH</name>
<keyword evidence="3" id="KW-0472">Membrane</keyword>
<organism evidence="8 9">
    <name type="scientific">Hansschlegelia zhihuaiae</name>
    <dbReference type="NCBI Taxonomy" id="405005"/>
    <lineage>
        <taxon>Bacteria</taxon>
        <taxon>Pseudomonadati</taxon>
        <taxon>Pseudomonadota</taxon>
        <taxon>Alphaproteobacteria</taxon>
        <taxon>Hyphomicrobiales</taxon>
        <taxon>Methylopilaceae</taxon>
        <taxon>Hansschlegelia</taxon>
    </lineage>
</organism>
<evidence type="ECO:0000256" key="6">
    <source>
        <dbReference type="SAM" id="SignalP"/>
    </source>
</evidence>
<evidence type="ECO:0000313" key="9">
    <source>
        <dbReference type="Proteomes" id="UP000289708"/>
    </source>
</evidence>
<evidence type="ECO:0000256" key="2">
    <source>
        <dbReference type="ARBA" id="ARBA00022729"/>
    </source>
</evidence>
<dbReference type="InterPro" id="IPR051692">
    <property type="entry name" value="OMP-like"/>
</dbReference>
<protein>
    <submittedName>
        <fullName evidence="8">Porin family protein</fullName>
    </submittedName>
</protein>
<dbReference type="PANTHER" id="PTHR34001">
    <property type="entry name" value="BLL7405 PROTEIN"/>
    <property type="match status" value="1"/>
</dbReference>
<proteinExistence type="inferred from homology"/>
<dbReference type="AlphaFoldDB" id="A0A4Q0MM19"/>
<gene>
    <name evidence="8" type="ORF">EK403_05235</name>
</gene>
<evidence type="ECO:0000259" key="7">
    <source>
        <dbReference type="Pfam" id="PF13505"/>
    </source>
</evidence>